<evidence type="ECO:0000259" key="1">
    <source>
        <dbReference type="PROSITE" id="PS50132"/>
    </source>
</evidence>
<dbReference type="Proteomes" id="UP001608902">
    <property type="component" value="Unassembled WGS sequence"/>
</dbReference>
<dbReference type="SUPFAM" id="SSF48097">
    <property type="entry name" value="Regulator of G-protein signaling, RGS"/>
    <property type="match status" value="1"/>
</dbReference>
<dbReference type="PRINTS" id="PR01301">
    <property type="entry name" value="RGSPROTEIN"/>
</dbReference>
<dbReference type="InterPro" id="IPR044926">
    <property type="entry name" value="RGS_subdomain_2"/>
</dbReference>
<evidence type="ECO:0000313" key="2">
    <source>
        <dbReference type="EMBL" id="MFH4974019.1"/>
    </source>
</evidence>
<accession>A0ABD6E778</accession>
<protein>
    <recommendedName>
        <fullName evidence="1">RGS domain-containing protein</fullName>
    </recommendedName>
</protein>
<dbReference type="InterPro" id="IPR016137">
    <property type="entry name" value="RGS"/>
</dbReference>
<name>A0ABD6E778_9BILA</name>
<feature type="domain" description="RGS" evidence="1">
    <location>
        <begin position="258"/>
        <end position="376"/>
    </location>
</feature>
<dbReference type="EMBL" id="JBGFUD010000219">
    <property type="protein sequence ID" value="MFH4974019.1"/>
    <property type="molecule type" value="Genomic_DNA"/>
</dbReference>
<dbReference type="PROSITE" id="PS50132">
    <property type="entry name" value="RGS"/>
    <property type="match status" value="1"/>
</dbReference>
<dbReference type="PANTHER" id="PTHR10845">
    <property type="entry name" value="REGULATOR OF G PROTEIN SIGNALING"/>
    <property type="match status" value="1"/>
</dbReference>
<dbReference type="Pfam" id="PF00615">
    <property type="entry name" value="RGS"/>
    <property type="match status" value="1"/>
</dbReference>
<reference evidence="2 3" key="1">
    <citation type="submission" date="2024-08" db="EMBL/GenBank/DDBJ databases">
        <title>Gnathostoma spinigerum genome.</title>
        <authorList>
            <person name="Gonzalez-Bertolin B."/>
            <person name="Monzon S."/>
            <person name="Zaballos A."/>
            <person name="Jimenez P."/>
            <person name="Dekumyoy P."/>
            <person name="Varona S."/>
            <person name="Cuesta I."/>
            <person name="Sumanam S."/>
            <person name="Adisakwattana P."/>
            <person name="Gasser R.B."/>
            <person name="Hernandez-Gonzalez A."/>
            <person name="Young N.D."/>
            <person name="Perteguer M.J."/>
        </authorList>
    </citation>
    <scope>NUCLEOTIDE SEQUENCE [LARGE SCALE GENOMIC DNA]</scope>
    <source>
        <strain evidence="2">AL3</strain>
        <tissue evidence="2">Liver</tissue>
    </source>
</reference>
<dbReference type="FunFam" id="1.10.167.10:FF:000001">
    <property type="entry name" value="Putative regulator of g-protein signaling 12"/>
    <property type="match status" value="1"/>
</dbReference>
<dbReference type="InterPro" id="IPR036305">
    <property type="entry name" value="RGS_sf"/>
</dbReference>
<dbReference type="PANTHER" id="PTHR10845:SF259">
    <property type="entry name" value="RGS DOMAIN-CONTAINING PROTEIN-RELATED"/>
    <property type="match status" value="1"/>
</dbReference>
<sequence length="393" mass="44198">MMMSEYREQFRWNYNRIMRESDWTHDQPLTATACASNPYMMPQFPLSSKGYSNNVHCATECSSSSGGTTAAYFAALKTIRDATETAKAAASVGRNEFNYTTESSSTEFSHNRRYLGVPSVTTSDCTSEFSSLDPSSSNHVDFKLLHASQPIVSKSVNQPPSKERPSSTGLFHRSASFTFSPTRESDRINAKQETELKRRFPFSKQFTAVMHDLAVETTAVGFSDRITKTISFLRSKMDAASTSTLYPSKEQVRQWEQSFESLLSHKYGCLLFRTFLKGEFSDENVDFWLECEEFKKMKEGKKSTIQKAHAIFNEYVVEMAPKEVNLDSDTRAATKAALEKGARSDMFTLAQGRIEQLMAKDSYQRFLKSKLFLDLLNGDSTSGCSNRGAVKAS</sequence>
<organism evidence="2 3">
    <name type="scientific">Gnathostoma spinigerum</name>
    <dbReference type="NCBI Taxonomy" id="75299"/>
    <lineage>
        <taxon>Eukaryota</taxon>
        <taxon>Metazoa</taxon>
        <taxon>Ecdysozoa</taxon>
        <taxon>Nematoda</taxon>
        <taxon>Chromadorea</taxon>
        <taxon>Rhabditida</taxon>
        <taxon>Spirurina</taxon>
        <taxon>Gnathostomatomorpha</taxon>
        <taxon>Gnathostomatoidea</taxon>
        <taxon>Gnathostomatidae</taxon>
        <taxon>Gnathostoma</taxon>
    </lineage>
</organism>
<proteinExistence type="predicted"/>
<dbReference type="AlphaFoldDB" id="A0ABD6E778"/>
<dbReference type="SMART" id="SM00315">
    <property type="entry name" value="RGS"/>
    <property type="match status" value="1"/>
</dbReference>
<keyword evidence="3" id="KW-1185">Reference proteome</keyword>
<gene>
    <name evidence="2" type="ORF">AB6A40_000728</name>
</gene>
<evidence type="ECO:0000313" key="3">
    <source>
        <dbReference type="Proteomes" id="UP001608902"/>
    </source>
</evidence>
<comment type="caution">
    <text evidence="2">The sequence shown here is derived from an EMBL/GenBank/DDBJ whole genome shotgun (WGS) entry which is preliminary data.</text>
</comment>
<dbReference type="Gene3D" id="1.10.167.10">
    <property type="entry name" value="Regulator of G-protein Signalling 4, domain 2"/>
    <property type="match status" value="1"/>
</dbReference>